<name>A0ABQ7AH47_BRACR</name>
<dbReference type="EMBL" id="QGKV02002055">
    <property type="protein sequence ID" value="KAF3496938.1"/>
    <property type="molecule type" value="Genomic_DNA"/>
</dbReference>
<gene>
    <name evidence="1" type="ORF">DY000_02054963</name>
</gene>
<sequence>ACKNLRSDHKDRDPQRMPANTYLEQQANVHALVGLKIENSTVEKAPSVSISAGAVSGAPRCADTSDMLKLREYMRRLVLNTVQQYKPCPADDASKAKYMTVARRLEQMLFKMAIPKDTNQGTVSQNNGNSQMHNLAVASSGAGGGEGPSRSTVGPIDHDILRLRQYMQILVFNVLKQKQPPPFDAASKAKYMDVARRLEEGLFKTAISKEDYLNESTLESRLGSLIKGRLLKNSNQGHTNSSMVGTMAPTTTGLSHAGGDSSSMVTSSACASVGLGPSPNTSGPMDHDVLELRQYMRTLVFNELHKRRPCPADAASDAKFLDIARHLEEGLFQMANTREDYLNQSTLVSRLAALMSRRIPNNQQNANSSPPGTMTTLAPEVSPMVREKLPENEDELETEITENLKSMSLYS</sequence>
<proteinExistence type="predicted"/>
<accession>A0ABQ7AH47</accession>
<organism evidence="1 2">
    <name type="scientific">Brassica cretica</name>
    <name type="common">Mustard</name>
    <dbReference type="NCBI Taxonomy" id="69181"/>
    <lineage>
        <taxon>Eukaryota</taxon>
        <taxon>Viridiplantae</taxon>
        <taxon>Streptophyta</taxon>
        <taxon>Embryophyta</taxon>
        <taxon>Tracheophyta</taxon>
        <taxon>Spermatophyta</taxon>
        <taxon>Magnoliopsida</taxon>
        <taxon>eudicotyledons</taxon>
        <taxon>Gunneridae</taxon>
        <taxon>Pentapetalae</taxon>
        <taxon>rosids</taxon>
        <taxon>malvids</taxon>
        <taxon>Brassicales</taxon>
        <taxon>Brassicaceae</taxon>
        <taxon>Brassiceae</taxon>
        <taxon>Brassica</taxon>
    </lineage>
</organism>
<feature type="non-terminal residue" evidence="1">
    <location>
        <position position="1"/>
    </location>
</feature>
<evidence type="ECO:0000313" key="1">
    <source>
        <dbReference type="EMBL" id="KAF3496938.1"/>
    </source>
</evidence>
<evidence type="ECO:0000313" key="2">
    <source>
        <dbReference type="Proteomes" id="UP000266723"/>
    </source>
</evidence>
<dbReference type="Proteomes" id="UP000266723">
    <property type="component" value="Unassembled WGS sequence"/>
</dbReference>
<comment type="caution">
    <text evidence="1">The sequence shown here is derived from an EMBL/GenBank/DDBJ whole genome shotgun (WGS) entry which is preliminary data.</text>
</comment>
<protein>
    <recommendedName>
        <fullName evidence="3">Histone acetyltransferase</fullName>
    </recommendedName>
</protein>
<keyword evidence="2" id="KW-1185">Reference proteome</keyword>
<reference evidence="1 2" key="1">
    <citation type="journal article" date="2020" name="BMC Genomics">
        <title>Intraspecific diversification of the crop wild relative Brassica cretica Lam. using demographic model selection.</title>
        <authorList>
            <person name="Kioukis A."/>
            <person name="Michalopoulou V.A."/>
            <person name="Briers L."/>
            <person name="Pirintsos S."/>
            <person name="Studholme D.J."/>
            <person name="Pavlidis P."/>
            <person name="Sarris P.F."/>
        </authorList>
    </citation>
    <scope>NUCLEOTIDE SEQUENCE [LARGE SCALE GENOMIC DNA]</scope>
    <source>
        <strain evidence="2">cv. PFS-1207/04</strain>
    </source>
</reference>
<evidence type="ECO:0008006" key="3">
    <source>
        <dbReference type="Google" id="ProtNLM"/>
    </source>
</evidence>